<dbReference type="Proteomes" id="UP001458880">
    <property type="component" value="Unassembled WGS sequence"/>
</dbReference>
<dbReference type="InterPro" id="IPR043504">
    <property type="entry name" value="Peptidase_S1_PA_chymotrypsin"/>
</dbReference>
<protein>
    <submittedName>
        <fullName evidence="1">Uncharacterized protein</fullName>
    </submittedName>
</protein>
<dbReference type="Gene3D" id="2.40.10.10">
    <property type="entry name" value="Trypsin-like serine proteases"/>
    <property type="match status" value="1"/>
</dbReference>
<comment type="caution">
    <text evidence="1">The sequence shown here is derived from an EMBL/GenBank/DDBJ whole genome shotgun (WGS) entry which is preliminary data.</text>
</comment>
<dbReference type="AlphaFoldDB" id="A0AAW1LS94"/>
<keyword evidence="2" id="KW-1185">Reference proteome</keyword>
<dbReference type="SUPFAM" id="SSF50494">
    <property type="entry name" value="Trypsin-like serine proteases"/>
    <property type="match status" value="1"/>
</dbReference>
<gene>
    <name evidence="1" type="ORF">QE152_g11170</name>
</gene>
<organism evidence="1 2">
    <name type="scientific">Popillia japonica</name>
    <name type="common">Japanese beetle</name>
    <dbReference type="NCBI Taxonomy" id="7064"/>
    <lineage>
        <taxon>Eukaryota</taxon>
        <taxon>Metazoa</taxon>
        <taxon>Ecdysozoa</taxon>
        <taxon>Arthropoda</taxon>
        <taxon>Hexapoda</taxon>
        <taxon>Insecta</taxon>
        <taxon>Pterygota</taxon>
        <taxon>Neoptera</taxon>
        <taxon>Endopterygota</taxon>
        <taxon>Coleoptera</taxon>
        <taxon>Polyphaga</taxon>
        <taxon>Scarabaeiformia</taxon>
        <taxon>Scarabaeidae</taxon>
        <taxon>Rutelinae</taxon>
        <taxon>Popillia</taxon>
    </lineage>
</organism>
<evidence type="ECO:0000313" key="1">
    <source>
        <dbReference type="EMBL" id="KAK9736890.1"/>
    </source>
</evidence>
<reference evidence="1 2" key="1">
    <citation type="journal article" date="2024" name="BMC Genomics">
        <title>De novo assembly and annotation of Popillia japonica's genome with initial clues to its potential as an invasive pest.</title>
        <authorList>
            <person name="Cucini C."/>
            <person name="Boschi S."/>
            <person name="Funari R."/>
            <person name="Cardaioli E."/>
            <person name="Iannotti N."/>
            <person name="Marturano G."/>
            <person name="Paoli F."/>
            <person name="Bruttini M."/>
            <person name="Carapelli A."/>
            <person name="Frati F."/>
            <person name="Nardi F."/>
        </authorList>
    </citation>
    <scope>NUCLEOTIDE SEQUENCE [LARGE SCALE GENOMIC DNA]</scope>
    <source>
        <strain evidence="1">DMR45628</strain>
    </source>
</reference>
<sequence length="163" mass="18143">MHRLWPNRSGKDRNASSTLIGKIWVESTSKNSGHQVAQDVQRLSPSLSSFADVRFRRTKKVSLFSFISLACNGERLVSILAGLSSKDVDITLVPYTVSIFESETRSVMLVAHAFDIAFINLSEHFLLGDKVGMIPLVTKEIDAQQVQRSSTAMVAGWGFKTYY</sequence>
<proteinExistence type="predicted"/>
<dbReference type="EMBL" id="JASPKY010000107">
    <property type="protein sequence ID" value="KAK9736890.1"/>
    <property type="molecule type" value="Genomic_DNA"/>
</dbReference>
<name>A0AAW1LS94_POPJA</name>
<evidence type="ECO:0000313" key="2">
    <source>
        <dbReference type="Proteomes" id="UP001458880"/>
    </source>
</evidence>
<dbReference type="InterPro" id="IPR009003">
    <property type="entry name" value="Peptidase_S1_PA"/>
</dbReference>
<accession>A0AAW1LS94</accession>